<dbReference type="PANTHER" id="PTHR43471">
    <property type="entry name" value="ABC TRANSPORTER PERMEASE"/>
    <property type="match status" value="1"/>
</dbReference>
<sequence length="545" mass="58128">MIPVSVSHATAVARADFLQRIRSRRLLFVLAIFAFVGYQLNVGAFELLYQDTVAGEIVNYRGEPTSAYVGLTTGVTAATVLLFFGYSVLGGSIERDRTSGVDELVASTPIRDRSYLLGKWLSHVGMSAVLLATLGFAALINHVVHGSGPTNPVWILGGVVAIGVPIGCFVSGVTVLFQSSSFSRGTFGTIAYFFGAMTLLTAVLAVGTDPSAGRPSIWLRLADSIGVFAAGEMTFAALLDVAPGYDGPPVANYGTGTSTGETVRYRWDGGAWPPWFVLNRFGFGLVGLALVLFATIPYERFSRTGAPSQRSRFDRLTEFLAVIFGDGSVPEPDTPDPAAVSLRPVTDRDRSGFGRLLVQELRLLLRGHPWWWYAGAGVIAVVGLNGAGTTGVTVAIAAMWPLFVWSPMGYRPIHHRIVPLVVSAPRPQRQLLAEWIAGAIVAGSFLGVVYWPTVLDSGFGGLIVLAGFVCFVPSLAQCLGSWTGTRRAFELSYLLCWYVGPLNGVPMLDFAGATGETVGTATPLAFGVVGLTLFLGAMVHRHRLS</sequence>
<gene>
    <name evidence="2" type="ORF">ACFOUR_11415</name>
</gene>
<feature type="transmembrane region" description="Helical" evidence="1">
    <location>
        <begin position="68"/>
        <end position="89"/>
    </location>
</feature>
<dbReference type="RefSeq" id="WP_256533632.1">
    <property type="nucleotide sequence ID" value="NZ_CP101824.1"/>
</dbReference>
<feature type="transmembrane region" description="Helical" evidence="1">
    <location>
        <begin position="153"/>
        <end position="177"/>
    </location>
</feature>
<feature type="transmembrane region" description="Helical" evidence="1">
    <location>
        <begin position="26"/>
        <end position="48"/>
    </location>
</feature>
<feature type="transmembrane region" description="Helical" evidence="1">
    <location>
        <begin position="431"/>
        <end position="451"/>
    </location>
</feature>
<dbReference type="GO" id="GO:0005886">
    <property type="term" value="C:plasma membrane"/>
    <property type="evidence" value="ECO:0007669"/>
    <property type="project" value="UniProtKB-SubCell"/>
</dbReference>
<feature type="transmembrane region" description="Helical" evidence="1">
    <location>
        <begin position="457"/>
        <end position="476"/>
    </location>
</feature>
<organism evidence="2 3">
    <name type="scientific">Halovivax cerinus</name>
    <dbReference type="NCBI Taxonomy" id="1487865"/>
    <lineage>
        <taxon>Archaea</taxon>
        <taxon>Methanobacteriati</taxon>
        <taxon>Methanobacteriota</taxon>
        <taxon>Stenosarchaea group</taxon>
        <taxon>Halobacteria</taxon>
        <taxon>Halobacteriales</taxon>
        <taxon>Natrialbaceae</taxon>
        <taxon>Halovivax</taxon>
    </lineage>
</organism>
<evidence type="ECO:0000256" key="1">
    <source>
        <dbReference type="SAM" id="Phobius"/>
    </source>
</evidence>
<feature type="transmembrane region" description="Helical" evidence="1">
    <location>
        <begin position="275"/>
        <end position="296"/>
    </location>
</feature>
<name>A0ABD5NQ38_9EURY</name>
<evidence type="ECO:0000313" key="2">
    <source>
        <dbReference type="EMBL" id="MFC3958971.1"/>
    </source>
</evidence>
<feature type="transmembrane region" description="Helical" evidence="1">
    <location>
        <begin position="120"/>
        <end position="141"/>
    </location>
</feature>
<feature type="transmembrane region" description="Helical" evidence="1">
    <location>
        <begin position="520"/>
        <end position="539"/>
    </location>
</feature>
<dbReference type="EMBL" id="JBHSAQ010000010">
    <property type="protein sequence ID" value="MFC3958971.1"/>
    <property type="molecule type" value="Genomic_DNA"/>
</dbReference>
<keyword evidence="1" id="KW-1133">Transmembrane helix</keyword>
<keyword evidence="3" id="KW-1185">Reference proteome</keyword>
<comment type="caution">
    <text evidence="2">The sequence shown here is derived from an EMBL/GenBank/DDBJ whole genome shotgun (WGS) entry which is preliminary data.</text>
</comment>
<feature type="transmembrane region" description="Helical" evidence="1">
    <location>
        <begin position="370"/>
        <end position="387"/>
    </location>
</feature>
<dbReference type="AlphaFoldDB" id="A0ABD5NQ38"/>
<feature type="transmembrane region" description="Helical" evidence="1">
    <location>
        <begin position="189"/>
        <end position="208"/>
    </location>
</feature>
<keyword evidence="1" id="KW-0812">Transmembrane</keyword>
<reference evidence="2 3" key="1">
    <citation type="journal article" date="2019" name="Int. J. Syst. Evol. Microbiol.">
        <title>The Global Catalogue of Microorganisms (GCM) 10K type strain sequencing project: providing services to taxonomists for standard genome sequencing and annotation.</title>
        <authorList>
            <consortium name="The Broad Institute Genomics Platform"/>
            <consortium name="The Broad Institute Genome Sequencing Center for Infectious Disease"/>
            <person name="Wu L."/>
            <person name="Ma J."/>
        </authorList>
    </citation>
    <scope>NUCLEOTIDE SEQUENCE [LARGE SCALE GENOMIC DNA]</scope>
    <source>
        <strain evidence="2 3">IBRC-M 10256</strain>
    </source>
</reference>
<dbReference type="GeneID" id="73902763"/>
<accession>A0ABD5NQ38</accession>
<keyword evidence="1" id="KW-0472">Membrane</keyword>
<feature type="transmembrane region" description="Helical" evidence="1">
    <location>
        <begin position="488"/>
        <end position="508"/>
    </location>
</feature>
<evidence type="ECO:0000313" key="3">
    <source>
        <dbReference type="Proteomes" id="UP001595846"/>
    </source>
</evidence>
<dbReference type="Pfam" id="PF12679">
    <property type="entry name" value="ABC2_membrane_2"/>
    <property type="match status" value="1"/>
</dbReference>
<dbReference type="Proteomes" id="UP001595846">
    <property type="component" value="Unassembled WGS sequence"/>
</dbReference>
<protein>
    <submittedName>
        <fullName evidence="2">ABC transporter permease</fullName>
    </submittedName>
</protein>
<proteinExistence type="predicted"/>